<feature type="transmembrane region" description="Helical" evidence="1">
    <location>
        <begin position="221"/>
        <end position="242"/>
    </location>
</feature>
<sequence>MHQKKNTFRLWRCIAYSLVGMLLGSLIDTGGGVAQRILMATLFAGIGAACSLPEMSPLRLIGLTIGALISRNTFLPGLEKADEILPQTHSAKESSSQTVSQRLLDWVLADGLERRGGWSVIAGALVALIIGAGIGVHDIMAIHDGRAGWLLTRPSNPQEEGEIYLIAAVFALGLATWGGTLVGLFVSPTYRRPLLTAVGFAAFLSICIVIGVPSGRAVRGVIAFTTIAAFVVVFVTLLIEFVEVDDPDET</sequence>
<reference evidence="2 3" key="1">
    <citation type="submission" date="2019-02" db="EMBL/GenBank/DDBJ databases">
        <title>Deep-cultivation of Planctomycetes and their phenomic and genomic characterization uncovers novel biology.</title>
        <authorList>
            <person name="Wiegand S."/>
            <person name="Jogler M."/>
            <person name="Boedeker C."/>
            <person name="Pinto D."/>
            <person name="Vollmers J."/>
            <person name="Rivas-Marin E."/>
            <person name="Kohn T."/>
            <person name="Peeters S.H."/>
            <person name="Heuer A."/>
            <person name="Rast P."/>
            <person name="Oberbeckmann S."/>
            <person name="Bunk B."/>
            <person name="Jeske O."/>
            <person name="Meyerdierks A."/>
            <person name="Storesund J.E."/>
            <person name="Kallscheuer N."/>
            <person name="Luecker S."/>
            <person name="Lage O.M."/>
            <person name="Pohl T."/>
            <person name="Merkel B.J."/>
            <person name="Hornburger P."/>
            <person name="Mueller R.-W."/>
            <person name="Bruemmer F."/>
            <person name="Labrenz M."/>
            <person name="Spormann A.M."/>
            <person name="Op den Camp H."/>
            <person name="Overmann J."/>
            <person name="Amann R."/>
            <person name="Jetten M.S.M."/>
            <person name="Mascher T."/>
            <person name="Medema M.H."/>
            <person name="Devos D.P."/>
            <person name="Kaster A.-K."/>
            <person name="Ovreas L."/>
            <person name="Rohde M."/>
            <person name="Galperin M.Y."/>
            <person name="Jogler C."/>
        </authorList>
    </citation>
    <scope>NUCLEOTIDE SEQUENCE [LARGE SCALE GENOMIC DNA]</scope>
    <source>
        <strain evidence="2 3">Mal52</strain>
    </source>
</reference>
<dbReference type="RefSeq" id="WP_145378723.1">
    <property type="nucleotide sequence ID" value="NZ_CP036276.1"/>
</dbReference>
<dbReference type="EMBL" id="CP036276">
    <property type="protein sequence ID" value="QDU46185.1"/>
    <property type="molecule type" value="Genomic_DNA"/>
</dbReference>
<evidence type="ECO:0000313" key="2">
    <source>
        <dbReference type="EMBL" id="QDU46185.1"/>
    </source>
</evidence>
<evidence type="ECO:0000256" key="1">
    <source>
        <dbReference type="SAM" id="Phobius"/>
    </source>
</evidence>
<organism evidence="2 3">
    <name type="scientific">Symmachiella dynata</name>
    <dbReference type="NCBI Taxonomy" id="2527995"/>
    <lineage>
        <taxon>Bacteria</taxon>
        <taxon>Pseudomonadati</taxon>
        <taxon>Planctomycetota</taxon>
        <taxon>Planctomycetia</taxon>
        <taxon>Planctomycetales</taxon>
        <taxon>Planctomycetaceae</taxon>
        <taxon>Symmachiella</taxon>
    </lineage>
</organism>
<keyword evidence="3" id="KW-1185">Reference proteome</keyword>
<gene>
    <name evidence="2" type="ORF">Mal52_46850</name>
</gene>
<accession>A0A517ZUR7</accession>
<keyword evidence="1" id="KW-0472">Membrane</keyword>
<protein>
    <submittedName>
        <fullName evidence="2">Uncharacterized protein</fullName>
    </submittedName>
</protein>
<feature type="transmembrane region" description="Helical" evidence="1">
    <location>
        <begin position="120"/>
        <end position="143"/>
    </location>
</feature>
<name>A0A517ZUR7_9PLAN</name>
<keyword evidence="1" id="KW-0812">Transmembrane</keyword>
<feature type="transmembrane region" description="Helical" evidence="1">
    <location>
        <begin position="163"/>
        <end position="187"/>
    </location>
</feature>
<dbReference type="KEGG" id="sdyn:Mal52_46850"/>
<dbReference type="AlphaFoldDB" id="A0A517ZUR7"/>
<evidence type="ECO:0000313" key="3">
    <source>
        <dbReference type="Proteomes" id="UP000319383"/>
    </source>
</evidence>
<feature type="transmembrane region" description="Helical" evidence="1">
    <location>
        <begin position="194"/>
        <end position="215"/>
    </location>
</feature>
<proteinExistence type="predicted"/>
<keyword evidence="1" id="KW-1133">Transmembrane helix</keyword>
<feature type="transmembrane region" description="Helical" evidence="1">
    <location>
        <begin position="9"/>
        <end position="27"/>
    </location>
</feature>
<dbReference type="Proteomes" id="UP000319383">
    <property type="component" value="Chromosome"/>
</dbReference>